<dbReference type="PROSITE" id="PS50330">
    <property type="entry name" value="UIM"/>
    <property type="match status" value="1"/>
</dbReference>
<dbReference type="InterPro" id="IPR013809">
    <property type="entry name" value="ENTH"/>
</dbReference>
<dbReference type="GO" id="GO:0030125">
    <property type="term" value="C:clathrin vesicle coat"/>
    <property type="evidence" value="ECO:0007669"/>
    <property type="project" value="TreeGrafter"/>
</dbReference>
<dbReference type="GO" id="GO:0006897">
    <property type="term" value="P:endocytosis"/>
    <property type="evidence" value="ECO:0007669"/>
    <property type="project" value="TreeGrafter"/>
</dbReference>
<evidence type="ECO:0000256" key="2">
    <source>
        <dbReference type="ARBA" id="ARBA00010130"/>
    </source>
</evidence>
<feature type="compositionally biased region" description="Polar residues" evidence="7">
    <location>
        <begin position="428"/>
        <end position="444"/>
    </location>
</feature>
<dbReference type="GO" id="GO:0005886">
    <property type="term" value="C:plasma membrane"/>
    <property type="evidence" value="ECO:0007669"/>
    <property type="project" value="TreeGrafter"/>
</dbReference>
<evidence type="ECO:0000256" key="5">
    <source>
        <dbReference type="ARBA" id="ARBA00022737"/>
    </source>
</evidence>
<name>A0A0K0FBR4_STRVS</name>
<dbReference type="Gene3D" id="1.25.40.90">
    <property type="match status" value="1"/>
</dbReference>
<dbReference type="GO" id="GO:0030276">
    <property type="term" value="F:clathrin binding"/>
    <property type="evidence" value="ECO:0007669"/>
    <property type="project" value="TreeGrafter"/>
</dbReference>
<protein>
    <submittedName>
        <fullName evidence="10">Liquid facets (inferred by orthology to a D. melanogaster protein)</fullName>
    </submittedName>
</protein>
<accession>A0A0K0FBR4</accession>
<evidence type="ECO:0000256" key="1">
    <source>
        <dbReference type="ARBA" id="ARBA00004496"/>
    </source>
</evidence>
<evidence type="ECO:0000256" key="7">
    <source>
        <dbReference type="SAM" id="MobiDB-lite"/>
    </source>
</evidence>
<evidence type="ECO:0000313" key="10">
    <source>
        <dbReference type="WBParaSite" id="SVE_0627700.1"/>
    </source>
</evidence>
<sequence>MSISTIRRQMKNVACNYSDAQVKVREATSNDPWGPSTVMMSEIADLTYNPAAFNDIMVMLFKRLNDHGKNWRHVYKSLILLDYIIKCGSEKIAQQCRENIYTIETLKDFQHIEDNRDQGLNVREKAKQMVLLLKDEEKLKNEREKFQSTRRRFIQSGVGNVSNTTGVGRVSELEDGRPSNIREEEIQLQIALALSKEEMKKEEDIRKGFQARLQHALEVSKKDSSDFPSTENNFTITNTTTSIEDNVEKKTSTNAIDDLLSLDFGESSVQSNQMLNSNQPTVNDPWAPISNVPNNQHINISSVNLWNNMVIPSQPTTIDPWSTNNSNVNLLSNTDSKMSANNDDKSLITEKNEPKKNSINVEHFLGPNSNLVNLDNLMGSASNSVIIKTPANPFLPISQQPINPFLAQQGTPLTLNELIQAEQRSQEKPNVQNSQNTNNIFSLL</sequence>
<feature type="domain" description="ENTH" evidence="8">
    <location>
        <begin position="12"/>
        <end position="143"/>
    </location>
</feature>
<dbReference type="PANTHER" id="PTHR12276">
    <property type="entry name" value="EPSIN/ENT-RELATED"/>
    <property type="match status" value="1"/>
</dbReference>
<dbReference type="PANTHER" id="PTHR12276:SF115">
    <property type="entry name" value="FI19443P1"/>
    <property type="match status" value="1"/>
</dbReference>
<dbReference type="Proteomes" id="UP000035680">
    <property type="component" value="Unassembled WGS sequence"/>
</dbReference>
<dbReference type="GO" id="GO:0005768">
    <property type="term" value="C:endosome"/>
    <property type="evidence" value="ECO:0007669"/>
    <property type="project" value="TreeGrafter"/>
</dbReference>
<evidence type="ECO:0000313" key="9">
    <source>
        <dbReference type="Proteomes" id="UP000035680"/>
    </source>
</evidence>
<comment type="subcellular location">
    <subcellularLocation>
        <location evidence="1">Cytoplasm</location>
    </subcellularLocation>
</comment>
<dbReference type="FunFam" id="1.25.40.90:FF:000002">
    <property type="entry name" value="epsin-2 isoform X1"/>
    <property type="match status" value="1"/>
</dbReference>
<keyword evidence="4" id="KW-0597">Phosphoprotein</keyword>
<evidence type="ECO:0000259" key="8">
    <source>
        <dbReference type="PROSITE" id="PS50942"/>
    </source>
</evidence>
<dbReference type="SMART" id="SM00273">
    <property type="entry name" value="ENTH"/>
    <property type="match status" value="1"/>
</dbReference>
<dbReference type="STRING" id="75913.A0A0K0FBR4"/>
<dbReference type="SUPFAM" id="SSF48464">
    <property type="entry name" value="ENTH/VHS domain"/>
    <property type="match status" value="1"/>
</dbReference>
<keyword evidence="5" id="KW-0677">Repeat</keyword>
<evidence type="ECO:0000256" key="4">
    <source>
        <dbReference type="ARBA" id="ARBA00022553"/>
    </source>
</evidence>
<comment type="similarity">
    <text evidence="2">Belongs to the epsin family.</text>
</comment>
<proteinExistence type="inferred from homology"/>
<keyword evidence="6" id="KW-0446">Lipid-binding</keyword>
<keyword evidence="3" id="KW-0963">Cytoplasm</keyword>
<organism evidence="9 10">
    <name type="scientific">Strongyloides venezuelensis</name>
    <name type="common">Threadworm</name>
    <dbReference type="NCBI Taxonomy" id="75913"/>
    <lineage>
        <taxon>Eukaryota</taxon>
        <taxon>Metazoa</taxon>
        <taxon>Ecdysozoa</taxon>
        <taxon>Nematoda</taxon>
        <taxon>Chromadorea</taxon>
        <taxon>Rhabditida</taxon>
        <taxon>Tylenchina</taxon>
        <taxon>Panagrolaimomorpha</taxon>
        <taxon>Strongyloidoidea</taxon>
        <taxon>Strongyloididae</taxon>
        <taxon>Strongyloides</taxon>
    </lineage>
</organism>
<reference evidence="10" key="2">
    <citation type="submission" date="2015-08" db="UniProtKB">
        <authorList>
            <consortium name="WormBaseParasite"/>
        </authorList>
    </citation>
    <scope>IDENTIFICATION</scope>
</reference>
<feature type="region of interest" description="Disordered" evidence="7">
    <location>
        <begin position="424"/>
        <end position="444"/>
    </location>
</feature>
<dbReference type="WBParaSite" id="SVE_0627700.1">
    <property type="protein sequence ID" value="SVE_0627700.1"/>
    <property type="gene ID" value="SVE_0627700"/>
</dbReference>
<dbReference type="CDD" id="cd16990">
    <property type="entry name" value="ENTH_Epsin"/>
    <property type="match status" value="1"/>
</dbReference>
<reference evidence="9" key="1">
    <citation type="submission" date="2014-07" db="EMBL/GenBank/DDBJ databases">
        <authorList>
            <person name="Martin A.A"/>
            <person name="De Silva N."/>
        </authorList>
    </citation>
    <scope>NUCLEOTIDE SEQUENCE</scope>
</reference>
<dbReference type="Pfam" id="PF01417">
    <property type="entry name" value="ENTH"/>
    <property type="match status" value="1"/>
</dbReference>
<evidence type="ECO:0000256" key="3">
    <source>
        <dbReference type="ARBA" id="ARBA00022490"/>
    </source>
</evidence>
<keyword evidence="9" id="KW-1185">Reference proteome</keyword>
<dbReference type="GO" id="GO:0005543">
    <property type="term" value="F:phospholipid binding"/>
    <property type="evidence" value="ECO:0007669"/>
    <property type="project" value="TreeGrafter"/>
</dbReference>
<dbReference type="InterPro" id="IPR003903">
    <property type="entry name" value="UIM_dom"/>
</dbReference>
<dbReference type="PROSITE" id="PS50942">
    <property type="entry name" value="ENTH"/>
    <property type="match status" value="1"/>
</dbReference>
<evidence type="ECO:0000256" key="6">
    <source>
        <dbReference type="ARBA" id="ARBA00023121"/>
    </source>
</evidence>
<dbReference type="AlphaFoldDB" id="A0A0K0FBR4"/>
<dbReference type="InterPro" id="IPR008942">
    <property type="entry name" value="ENTH_VHS"/>
</dbReference>